<dbReference type="NCBIfam" id="NF005878">
    <property type="entry name" value="PRK07825.1"/>
    <property type="match status" value="1"/>
</dbReference>
<dbReference type="eggNOG" id="COG4221">
    <property type="taxonomic scope" value="Bacteria"/>
</dbReference>
<dbReference type="GeneID" id="99655520"/>
<dbReference type="SUPFAM" id="SSF51735">
    <property type="entry name" value="NAD(P)-binding Rossmann-fold domains"/>
    <property type="match status" value="1"/>
</dbReference>
<dbReference type="GO" id="GO:0016491">
    <property type="term" value="F:oxidoreductase activity"/>
    <property type="evidence" value="ECO:0007669"/>
    <property type="project" value="UniProtKB-KW"/>
</dbReference>
<dbReference type="Pfam" id="PF00106">
    <property type="entry name" value="adh_short"/>
    <property type="match status" value="1"/>
</dbReference>
<accession>A0A1I5J3Q6</accession>
<dbReference type="SMART" id="SM00822">
    <property type="entry name" value="PKS_KR"/>
    <property type="match status" value="1"/>
</dbReference>
<feature type="domain" description="Ketoreductase" evidence="5">
    <location>
        <begin position="3"/>
        <end position="179"/>
    </location>
</feature>
<dbReference type="CDD" id="cd05233">
    <property type="entry name" value="SDR_c"/>
    <property type="match status" value="1"/>
</dbReference>
<dbReference type="InterPro" id="IPR002347">
    <property type="entry name" value="SDR_fam"/>
</dbReference>
<dbReference type="PRINTS" id="PR00080">
    <property type="entry name" value="SDRFAMILY"/>
</dbReference>
<gene>
    <name evidence="6" type="ORF">SAMN04489713_108265</name>
</gene>
<comment type="similarity">
    <text evidence="1 4">Belongs to the short-chain dehydrogenases/reductases (SDR) family.</text>
</comment>
<sequence length="273" mass="28394">MSKVVVITGAARGIGLATARALKARGATVVIGDIDGTAVKEAAESLGVTGLTVDVTSRESFTAFLDAAEEAAGPADVLINNAGIMPIGPVTGESDADARRCVDINLHGVMLGTKLALGRMLPRGSGHVINMASVAGVMFTPGLALYNAGKAAVLAFTEATRLEVRDRGVHVSAVLPTFTNTELVAGTRSPKGQRNCEPEDVAAAVAGLIARPRPQVVVPAKLGRQLRLSALLPDRARRAISRRLGLDTIFLEYDPGARKAYDARIRSAPGAER</sequence>
<protein>
    <submittedName>
        <fullName evidence="6">Short-chain dehydrogenase</fullName>
    </submittedName>
</protein>
<dbReference type="STRING" id="1993.SAMN04489713_108265"/>
<dbReference type="RefSeq" id="WP_075022192.1">
    <property type="nucleotide sequence ID" value="NZ_CP083237.1"/>
</dbReference>
<dbReference type="InterPro" id="IPR020904">
    <property type="entry name" value="Sc_DH/Rdtase_CS"/>
</dbReference>
<keyword evidence="2" id="KW-0521">NADP</keyword>
<dbReference type="EMBL" id="FOVH01000008">
    <property type="protein sequence ID" value="SFO67036.1"/>
    <property type="molecule type" value="Genomic_DNA"/>
</dbReference>
<dbReference type="InParanoid" id="A0A1I5J3Q6"/>
<evidence type="ECO:0000256" key="4">
    <source>
        <dbReference type="RuleBase" id="RU000363"/>
    </source>
</evidence>
<dbReference type="PROSITE" id="PS00061">
    <property type="entry name" value="ADH_SHORT"/>
    <property type="match status" value="1"/>
</dbReference>
<evidence type="ECO:0000259" key="5">
    <source>
        <dbReference type="SMART" id="SM00822"/>
    </source>
</evidence>
<dbReference type="FunCoup" id="A0A1I5J3Q6">
    <property type="interactions" value="3"/>
</dbReference>
<evidence type="ECO:0000256" key="1">
    <source>
        <dbReference type="ARBA" id="ARBA00006484"/>
    </source>
</evidence>
<evidence type="ECO:0000313" key="6">
    <source>
        <dbReference type="EMBL" id="SFO67036.1"/>
    </source>
</evidence>
<dbReference type="AlphaFoldDB" id="A0A1I5J3Q6"/>
<dbReference type="InterPro" id="IPR036291">
    <property type="entry name" value="NAD(P)-bd_dom_sf"/>
</dbReference>
<dbReference type="PRINTS" id="PR00081">
    <property type="entry name" value="GDHRDH"/>
</dbReference>
<dbReference type="PANTHER" id="PTHR43391:SF14">
    <property type="entry name" value="DEHYDROGENASE_REDUCTASE SDR FAMILY PROTEIN 7-LIKE"/>
    <property type="match status" value="1"/>
</dbReference>
<dbReference type="Proteomes" id="UP000183413">
    <property type="component" value="Unassembled WGS sequence"/>
</dbReference>
<proteinExistence type="inferred from homology"/>
<evidence type="ECO:0000256" key="3">
    <source>
        <dbReference type="ARBA" id="ARBA00023002"/>
    </source>
</evidence>
<reference evidence="6 7" key="1">
    <citation type="submission" date="2016-10" db="EMBL/GenBank/DDBJ databases">
        <authorList>
            <person name="de Groot N.N."/>
        </authorList>
    </citation>
    <scope>NUCLEOTIDE SEQUENCE [LARGE SCALE GENOMIC DNA]</scope>
    <source>
        <strain evidence="6 7">DSM 43067</strain>
    </source>
</reference>
<organism evidence="6 7">
    <name type="scientific">Actinomadura madurae</name>
    <dbReference type="NCBI Taxonomy" id="1993"/>
    <lineage>
        <taxon>Bacteria</taxon>
        <taxon>Bacillati</taxon>
        <taxon>Actinomycetota</taxon>
        <taxon>Actinomycetes</taxon>
        <taxon>Streptosporangiales</taxon>
        <taxon>Thermomonosporaceae</taxon>
        <taxon>Actinomadura</taxon>
    </lineage>
</organism>
<dbReference type="InterPro" id="IPR057326">
    <property type="entry name" value="KR_dom"/>
</dbReference>
<name>A0A1I5J3Q6_9ACTN</name>
<keyword evidence="3" id="KW-0560">Oxidoreductase</keyword>
<evidence type="ECO:0000313" key="7">
    <source>
        <dbReference type="Proteomes" id="UP000183413"/>
    </source>
</evidence>
<evidence type="ECO:0000256" key="2">
    <source>
        <dbReference type="ARBA" id="ARBA00022857"/>
    </source>
</evidence>
<dbReference type="Gene3D" id="3.40.50.720">
    <property type="entry name" value="NAD(P)-binding Rossmann-like Domain"/>
    <property type="match status" value="1"/>
</dbReference>
<dbReference type="PANTHER" id="PTHR43391">
    <property type="entry name" value="RETINOL DEHYDROGENASE-RELATED"/>
    <property type="match status" value="1"/>
</dbReference>
<keyword evidence="7" id="KW-1185">Reference proteome</keyword>